<organism evidence="1 2">
    <name type="scientific">Diploscapter pachys</name>
    <dbReference type="NCBI Taxonomy" id="2018661"/>
    <lineage>
        <taxon>Eukaryota</taxon>
        <taxon>Metazoa</taxon>
        <taxon>Ecdysozoa</taxon>
        <taxon>Nematoda</taxon>
        <taxon>Chromadorea</taxon>
        <taxon>Rhabditida</taxon>
        <taxon>Rhabditina</taxon>
        <taxon>Rhabditomorpha</taxon>
        <taxon>Rhabditoidea</taxon>
        <taxon>Rhabditidae</taxon>
        <taxon>Diploscapter</taxon>
    </lineage>
</organism>
<sequence>MAQWNWLKSVLVHISASVAVPLTLSQEIYLISLPRSDKQTIFPRPPLFSAVRLLSKHSSMSLLRLWYDMVKSRSMAIFMRIVMQEPSFRVNGHPEELELLPEEELALLLKLGVLKKIIGRSLFLSSSFDMSKAPLESSEKTSMPAASQSSAVVVSALIEEDAVNSSCATSSDISSAAKLKDTSRGTKAALRDDGKVTR</sequence>
<accession>A0A2A2JBB8</accession>
<gene>
    <name evidence="1" type="ORF">WR25_12846</name>
</gene>
<dbReference type="AlphaFoldDB" id="A0A2A2JBB8"/>
<dbReference type="EMBL" id="LIAE01010546">
    <property type="protein sequence ID" value="PAV59003.1"/>
    <property type="molecule type" value="Genomic_DNA"/>
</dbReference>
<protein>
    <submittedName>
        <fullName evidence="1">Uncharacterized protein</fullName>
    </submittedName>
</protein>
<name>A0A2A2JBB8_9BILA</name>
<dbReference type="OrthoDB" id="5868855at2759"/>
<evidence type="ECO:0000313" key="1">
    <source>
        <dbReference type="EMBL" id="PAV59003.1"/>
    </source>
</evidence>
<evidence type="ECO:0000313" key="2">
    <source>
        <dbReference type="Proteomes" id="UP000218231"/>
    </source>
</evidence>
<dbReference type="Proteomes" id="UP000218231">
    <property type="component" value="Unassembled WGS sequence"/>
</dbReference>
<keyword evidence="2" id="KW-1185">Reference proteome</keyword>
<reference evidence="1 2" key="1">
    <citation type="journal article" date="2017" name="Curr. Biol.">
        <title>Genome architecture and evolution of a unichromosomal asexual nematode.</title>
        <authorList>
            <person name="Fradin H."/>
            <person name="Zegar C."/>
            <person name="Gutwein M."/>
            <person name="Lucas J."/>
            <person name="Kovtun M."/>
            <person name="Corcoran D."/>
            <person name="Baugh L.R."/>
            <person name="Kiontke K."/>
            <person name="Gunsalus K."/>
            <person name="Fitch D.H."/>
            <person name="Piano F."/>
        </authorList>
    </citation>
    <scope>NUCLEOTIDE SEQUENCE [LARGE SCALE GENOMIC DNA]</scope>
    <source>
        <strain evidence="1">PF1309</strain>
    </source>
</reference>
<comment type="caution">
    <text evidence="1">The sequence shown here is derived from an EMBL/GenBank/DDBJ whole genome shotgun (WGS) entry which is preliminary data.</text>
</comment>
<proteinExistence type="predicted"/>